<protein>
    <recommendedName>
        <fullName evidence="5">Kinesin motor domain-containing protein</fullName>
    </recommendedName>
</protein>
<dbReference type="SUPFAM" id="SSF52540">
    <property type="entry name" value="P-loop containing nucleoside triphosphate hydrolases"/>
    <property type="match status" value="1"/>
</dbReference>
<dbReference type="GO" id="GO:0008017">
    <property type="term" value="F:microtubule binding"/>
    <property type="evidence" value="ECO:0007669"/>
    <property type="project" value="InterPro"/>
</dbReference>
<dbReference type="Proteomes" id="UP001178507">
    <property type="component" value="Unassembled WGS sequence"/>
</dbReference>
<dbReference type="SMART" id="SM00129">
    <property type="entry name" value="KISc"/>
    <property type="match status" value="1"/>
</dbReference>
<organism evidence="6 7">
    <name type="scientific">Effrenium voratum</name>
    <dbReference type="NCBI Taxonomy" id="2562239"/>
    <lineage>
        <taxon>Eukaryota</taxon>
        <taxon>Sar</taxon>
        <taxon>Alveolata</taxon>
        <taxon>Dinophyceae</taxon>
        <taxon>Suessiales</taxon>
        <taxon>Symbiodiniaceae</taxon>
        <taxon>Effrenium</taxon>
    </lineage>
</organism>
<dbReference type="PROSITE" id="PS50088">
    <property type="entry name" value="ANK_REPEAT"/>
    <property type="match status" value="3"/>
</dbReference>
<dbReference type="SUPFAM" id="SSF48403">
    <property type="entry name" value="Ankyrin repeat"/>
    <property type="match status" value="1"/>
</dbReference>
<feature type="binding site" evidence="2">
    <location>
        <begin position="864"/>
        <end position="871"/>
    </location>
    <ligand>
        <name>ATP</name>
        <dbReference type="ChEBI" id="CHEBI:30616"/>
    </ligand>
</feature>
<dbReference type="InterPro" id="IPR036770">
    <property type="entry name" value="Ankyrin_rpt-contain_sf"/>
</dbReference>
<feature type="repeat" description="ANK" evidence="1">
    <location>
        <begin position="335"/>
        <end position="367"/>
    </location>
</feature>
<evidence type="ECO:0000313" key="7">
    <source>
        <dbReference type="Proteomes" id="UP001178507"/>
    </source>
</evidence>
<dbReference type="Pfam" id="PF12796">
    <property type="entry name" value="Ank_2"/>
    <property type="match status" value="1"/>
</dbReference>
<dbReference type="InterPro" id="IPR027417">
    <property type="entry name" value="P-loop_NTPase"/>
</dbReference>
<keyword evidence="3" id="KW-0175">Coiled coil</keyword>
<dbReference type="AlphaFoldDB" id="A0AA36N6P1"/>
<dbReference type="Pfam" id="PF00023">
    <property type="entry name" value="Ank"/>
    <property type="match status" value="1"/>
</dbReference>
<dbReference type="PROSITE" id="PS50067">
    <property type="entry name" value="KINESIN_MOTOR_2"/>
    <property type="match status" value="1"/>
</dbReference>
<dbReference type="EMBL" id="CAUJNA010002347">
    <property type="protein sequence ID" value="CAJ1392515.1"/>
    <property type="molecule type" value="Genomic_DNA"/>
</dbReference>
<feature type="repeat" description="ANK" evidence="1">
    <location>
        <begin position="268"/>
        <end position="292"/>
    </location>
</feature>
<feature type="domain" description="Kinesin motor" evidence="5">
    <location>
        <begin position="779"/>
        <end position="986"/>
    </location>
</feature>
<gene>
    <name evidence="6" type="ORF">EVOR1521_LOCUS17592</name>
</gene>
<keyword evidence="1" id="KW-0040">ANK repeat</keyword>
<comment type="caution">
    <text evidence="6">The sequence shown here is derived from an EMBL/GenBank/DDBJ whole genome shotgun (WGS) entry which is preliminary data.</text>
</comment>
<feature type="coiled-coil region" evidence="3">
    <location>
        <begin position="437"/>
        <end position="494"/>
    </location>
</feature>
<dbReference type="Gene3D" id="3.40.850.10">
    <property type="entry name" value="Kinesin motor domain"/>
    <property type="match status" value="2"/>
</dbReference>
<dbReference type="InterPro" id="IPR027640">
    <property type="entry name" value="Kinesin-like_fam"/>
</dbReference>
<evidence type="ECO:0000256" key="2">
    <source>
        <dbReference type="PROSITE-ProRule" id="PRU00283"/>
    </source>
</evidence>
<sequence length="986" mass="107701">MAPIESAGDGAFAEGASCVTLRMVPIREEECLSSKLLGHLAAGIPVKVLRAAETKPGEMRRALVEPATGPKGWITLSTTGQAMVGPETKKAGLSSLDQVKEGAQLETLRLLPVRAGEALSSQYIGQLQPRARITVLEIVSAHVPSSLRTNTLQRRARISCQAEQLEGWVSLSDSKGLMLVRMATTDQRRNSKAIPVPLDHSDTFSLKKKRDTAMGLLASARSGDFSKFQEIAEAQIQMQDSDDLSPTSPTSPASPARRRDNLDCCDARGRTPLMYASAFGNLSIVEYLLKKGEVYVNAMDDTQKTALHHAAKHCQAEIMQQLLGAGAMSEARDHNGCTALMFAAGTGDAEGLQVLLDKQANPNALDYQGNSALTYAQDFNHMKVVEKLIAAGAVDLEEDAQSAAVRNRKKRVRTETVKQADLEVAASLAVQLAEPGLSEEEERRQAAEARLTAVLDSGSMVRDLEAALESAKQAQVDQDLMARASERLKQLKERDDAFDHLLEKIDEIQRNGSRNPEGLQGLQEALQRARETGVAEKELQRGQDVLDQEMPRAKARQLLREAEEESDPSALRNAIAIATTANLPVQELAPFEELLRGAESKEAAEAALKKAKESRDVALLKFALQQAKEAGVDATAISDAEQVLKVEGPKHEARELLKTQLEKVQGSGDHGPSLEDLNVLEQAIEKGKEVQLEETEYARAKEVLAQEQQRAMCRAEVAKVLEKVQEVDKSSMEAVEMAKEELSNALIAAKAVDVPSAALRQADAFRRRLHNTLEDLRGSIRVFCRMRPLSQREKDLKNTDVSQLVDSMTVELQRPAVGSFPNEPDQFNFDAVFKPGTQAEVFDTCKDLVQSAIDGYNVAMFAYGQTGAGKTYTMYGGKGDGEGTAPRTIAELYRLLKQEEDRVQFTIMASMMELYRNELVDLLTQKGGPSDALGGTSKTLMFVNCSPASSNFEETLMTLKFATRAKNITNDVKRKMIAKGKSMPKA</sequence>
<proteinExistence type="inferred from homology"/>
<feature type="compositionally biased region" description="Low complexity" evidence="4">
    <location>
        <begin position="245"/>
        <end position="255"/>
    </location>
</feature>
<evidence type="ECO:0000259" key="5">
    <source>
        <dbReference type="PROSITE" id="PS50067"/>
    </source>
</evidence>
<dbReference type="InterPro" id="IPR036961">
    <property type="entry name" value="Kinesin_motor_dom_sf"/>
</dbReference>
<dbReference type="InterPro" id="IPR031852">
    <property type="entry name" value="Vik1/Cik1_MT-bd"/>
</dbReference>
<evidence type="ECO:0000313" key="6">
    <source>
        <dbReference type="EMBL" id="CAJ1392515.1"/>
    </source>
</evidence>
<dbReference type="Pfam" id="PF00225">
    <property type="entry name" value="Kinesin"/>
    <property type="match status" value="1"/>
</dbReference>
<dbReference type="Gene3D" id="1.25.40.20">
    <property type="entry name" value="Ankyrin repeat-containing domain"/>
    <property type="match status" value="2"/>
</dbReference>
<evidence type="ECO:0000256" key="1">
    <source>
        <dbReference type="PROSITE-ProRule" id="PRU00023"/>
    </source>
</evidence>
<feature type="region of interest" description="Disordered" evidence="4">
    <location>
        <begin position="237"/>
        <end position="262"/>
    </location>
</feature>
<keyword evidence="2" id="KW-0505">Motor protein</keyword>
<dbReference type="GO" id="GO:0003777">
    <property type="term" value="F:microtubule motor activity"/>
    <property type="evidence" value="ECO:0007669"/>
    <property type="project" value="InterPro"/>
</dbReference>
<evidence type="ECO:0000256" key="4">
    <source>
        <dbReference type="SAM" id="MobiDB-lite"/>
    </source>
</evidence>
<dbReference type="PANTHER" id="PTHR47972">
    <property type="entry name" value="KINESIN-LIKE PROTEIN KLP-3"/>
    <property type="match status" value="1"/>
</dbReference>
<accession>A0AA36N6P1</accession>
<comment type="similarity">
    <text evidence="2">Belongs to the TRAFAC class myosin-kinesin ATPase superfamily. Kinesin family.</text>
</comment>
<keyword evidence="2" id="KW-0547">Nucleotide-binding</keyword>
<name>A0AA36N6P1_9DINO</name>
<dbReference type="PROSITE" id="PS50297">
    <property type="entry name" value="ANK_REP_REGION"/>
    <property type="match status" value="2"/>
</dbReference>
<reference evidence="6" key="1">
    <citation type="submission" date="2023-08" db="EMBL/GenBank/DDBJ databases">
        <authorList>
            <person name="Chen Y."/>
            <person name="Shah S."/>
            <person name="Dougan E. K."/>
            <person name="Thang M."/>
            <person name="Chan C."/>
        </authorList>
    </citation>
    <scope>NUCLEOTIDE SEQUENCE</scope>
</reference>
<dbReference type="InterPro" id="IPR002110">
    <property type="entry name" value="Ankyrin_rpt"/>
</dbReference>
<dbReference type="SMART" id="SM00248">
    <property type="entry name" value="ANK"/>
    <property type="match status" value="4"/>
</dbReference>
<feature type="repeat" description="ANK" evidence="1">
    <location>
        <begin position="302"/>
        <end position="334"/>
    </location>
</feature>
<keyword evidence="7" id="KW-1185">Reference proteome</keyword>
<keyword evidence="2" id="KW-0067">ATP-binding</keyword>
<dbReference type="GO" id="GO:0005524">
    <property type="term" value="F:ATP binding"/>
    <property type="evidence" value="ECO:0007669"/>
    <property type="project" value="UniProtKB-UniRule"/>
</dbReference>
<dbReference type="Pfam" id="PF16796">
    <property type="entry name" value="Microtub_bd"/>
    <property type="match status" value="1"/>
</dbReference>
<evidence type="ECO:0000256" key="3">
    <source>
        <dbReference type="SAM" id="Coils"/>
    </source>
</evidence>
<dbReference type="GO" id="GO:0007018">
    <property type="term" value="P:microtubule-based movement"/>
    <property type="evidence" value="ECO:0007669"/>
    <property type="project" value="InterPro"/>
</dbReference>
<dbReference type="InterPro" id="IPR001752">
    <property type="entry name" value="Kinesin_motor_dom"/>
</dbReference>